<reference evidence="2 3" key="1">
    <citation type="submission" date="2015-10" db="EMBL/GenBank/DDBJ databases">
        <title>Draft genome sequence of Streptomyces canus DSM 40017, type strain for the species Streptomyces canus.</title>
        <authorList>
            <person name="Ruckert C."/>
            <person name="Winkler A."/>
            <person name="Kalinowski J."/>
            <person name="Kampfer P."/>
            <person name="Glaeser S."/>
        </authorList>
    </citation>
    <scope>NUCLEOTIDE SEQUENCE [LARGE SCALE GENOMIC DNA]</scope>
    <source>
        <strain evidence="2 3">DSM 40017</strain>
    </source>
</reference>
<feature type="transmembrane region" description="Helical" evidence="1">
    <location>
        <begin position="12"/>
        <end position="34"/>
    </location>
</feature>
<proteinExistence type="predicted"/>
<dbReference type="STRING" id="58343.AQJ46_05985"/>
<feature type="transmembrane region" description="Helical" evidence="1">
    <location>
        <begin position="73"/>
        <end position="91"/>
    </location>
</feature>
<keyword evidence="1" id="KW-0472">Membrane</keyword>
<gene>
    <name evidence="2" type="ORF">AQJ46_05985</name>
</gene>
<dbReference type="EMBL" id="LMWU01000005">
    <property type="protein sequence ID" value="KUN73833.1"/>
    <property type="molecule type" value="Genomic_DNA"/>
</dbReference>
<name>A0A101SHC9_9ACTN</name>
<protein>
    <recommendedName>
        <fullName evidence="4">Integral membrane protein</fullName>
    </recommendedName>
</protein>
<keyword evidence="1" id="KW-1133">Transmembrane helix</keyword>
<dbReference type="Proteomes" id="UP000053669">
    <property type="component" value="Unassembled WGS sequence"/>
</dbReference>
<comment type="caution">
    <text evidence="2">The sequence shown here is derived from an EMBL/GenBank/DDBJ whole genome shotgun (WGS) entry which is preliminary data.</text>
</comment>
<keyword evidence="1" id="KW-0812">Transmembrane</keyword>
<sequence length="104" mass="11047">MIGMHDVLEILAVLLLVVGAVLSMAAITTGWIMPGRGRTKVLRPRVWGYGTLVAMAGIGTFLFVGPLQGPDRGNFPVSMSGMAVFAAGLYIQRQAMKPARKTSS</sequence>
<evidence type="ECO:0000256" key="1">
    <source>
        <dbReference type="SAM" id="Phobius"/>
    </source>
</evidence>
<organism evidence="2 3">
    <name type="scientific">Streptomyces canus</name>
    <dbReference type="NCBI Taxonomy" id="58343"/>
    <lineage>
        <taxon>Bacteria</taxon>
        <taxon>Bacillati</taxon>
        <taxon>Actinomycetota</taxon>
        <taxon>Actinomycetes</taxon>
        <taxon>Kitasatosporales</taxon>
        <taxon>Streptomycetaceae</taxon>
        <taxon>Streptomyces</taxon>
        <taxon>Streptomyces aurantiacus group</taxon>
    </lineage>
</organism>
<evidence type="ECO:0008006" key="4">
    <source>
        <dbReference type="Google" id="ProtNLM"/>
    </source>
</evidence>
<dbReference type="AlphaFoldDB" id="A0A101SHC9"/>
<accession>A0A101SHC9</accession>
<evidence type="ECO:0000313" key="2">
    <source>
        <dbReference type="EMBL" id="KUN73833.1"/>
    </source>
</evidence>
<evidence type="ECO:0000313" key="3">
    <source>
        <dbReference type="Proteomes" id="UP000053669"/>
    </source>
</evidence>
<feature type="transmembrane region" description="Helical" evidence="1">
    <location>
        <begin position="46"/>
        <end position="67"/>
    </location>
</feature>